<dbReference type="EMBL" id="UWOC01000185">
    <property type="protein sequence ID" value="VCU10999.1"/>
    <property type="molecule type" value="Genomic_DNA"/>
</dbReference>
<feature type="domain" description="4Fe-4S ferredoxin-type" evidence="5">
    <location>
        <begin position="82"/>
        <end position="111"/>
    </location>
</feature>
<protein>
    <submittedName>
        <fullName evidence="6">Tetrathionate reductase subunit B</fullName>
    </submittedName>
</protein>
<dbReference type="OrthoDB" id="9779457at2"/>
<dbReference type="Proteomes" id="UP000289200">
    <property type="component" value="Unassembled WGS sequence"/>
</dbReference>
<dbReference type="PANTHER" id="PTHR43177">
    <property type="entry name" value="PROTEIN NRFC"/>
    <property type="match status" value="1"/>
</dbReference>
<dbReference type="GO" id="GO:0051539">
    <property type="term" value="F:4 iron, 4 sulfur cluster binding"/>
    <property type="evidence" value="ECO:0007669"/>
    <property type="project" value="UniProtKB-KW"/>
</dbReference>
<dbReference type="PROSITE" id="PS00198">
    <property type="entry name" value="4FE4S_FER_1"/>
    <property type="match status" value="1"/>
</dbReference>
<feature type="domain" description="4Fe-4S ferredoxin-type" evidence="5">
    <location>
        <begin position="5"/>
        <end position="35"/>
    </location>
</feature>
<keyword evidence="1" id="KW-0004">4Fe-4S</keyword>
<comment type="caution">
    <text evidence="6">The sequence shown here is derived from an EMBL/GenBank/DDBJ whole genome shotgun (WGS) entry which is preliminary data.</text>
</comment>
<dbReference type="CDD" id="cd10551">
    <property type="entry name" value="PsrB"/>
    <property type="match status" value="1"/>
</dbReference>
<dbReference type="InterPro" id="IPR017900">
    <property type="entry name" value="4Fe4S_Fe_S_CS"/>
</dbReference>
<dbReference type="PROSITE" id="PS51379">
    <property type="entry name" value="4FE4S_FER_2"/>
    <property type="match status" value="3"/>
</dbReference>
<dbReference type="SUPFAM" id="SSF54862">
    <property type="entry name" value="4Fe-4S ferredoxins"/>
    <property type="match status" value="1"/>
</dbReference>
<evidence type="ECO:0000259" key="5">
    <source>
        <dbReference type="PROSITE" id="PS51379"/>
    </source>
</evidence>
<dbReference type="RefSeq" id="WP_129611036.1">
    <property type="nucleotide sequence ID" value="NZ_UWOC01000185.1"/>
</dbReference>
<evidence type="ECO:0000256" key="2">
    <source>
        <dbReference type="ARBA" id="ARBA00022723"/>
    </source>
</evidence>
<evidence type="ECO:0000256" key="4">
    <source>
        <dbReference type="ARBA" id="ARBA00023014"/>
    </source>
</evidence>
<dbReference type="GO" id="GO:0046872">
    <property type="term" value="F:metal ion binding"/>
    <property type="evidence" value="ECO:0007669"/>
    <property type="project" value="UniProtKB-KW"/>
</dbReference>
<keyword evidence="2" id="KW-0479">Metal-binding</keyword>
<evidence type="ECO:0000313" key="6">
    <source>
        <dbReference type="EMBL" id="VCU10999.1"/>
    </source>
</evidence>
<dbReference type="PANTHER" id="PTHR43177:SF3">
    <property type="entry name" value="PROTEIN NRFC HOMOLOG"/>
    <property type="match status" value="1"/>
</dbReference>
<dbReference type="InterPro" id="IPR017896">
    <property type="entry name" value="4Fe4S_Fe-S-bd"/>
</dbReference>
<evidence type="ECO:0000256" key="1">
    <source>
        <dbReference type="ARBA" id="ARBA00022485"/>
    </source>
</evidence>
<evidence type="ECO:0000313" key="7">
    <source>
        <dbReference type="Proteomes" id="UP000289200"/>
    </source>
</evidence>
<dbReference type="Gene3D" id="3.30.70.20">
    <property type="match status" value="2"/>
</dbReference>
<sequence length="215" mass="23554">MSPRYVMVIDLRRCVGCQTCTAACKSANATPPGVQWRRVLDQESGEYPDVRRTFLPVSCMHCAEPPCAEVCPTTATQKREDGLVTIDYDVCIGCANCIMACPFDARAIQHEPRYAYGVPMAHELARTDPGRLSVATKCTFCKERIDRAAITGQTPGVDPEVTPACVNSCISGAMQFGDINDPTSGVVRLLESARHFRVHEDLGTGPSIYYIWSET</sequence>
<keyword evidence="7" id="KW-1185">Reference proteome</keyword>
<proteinExistence type="predicted"/>
<dbReference type="AlphaFoldDB" id="A0A3S4DI86"/>
<organism evidence="6 7">
    <name type="scientific">Rhodoplanes serenus</name>
    <dbReference type="NCBI Taxonomy" id="200615"/>
    <lineage>
        <taxon>Bacteria</taxon>
        <taxon>Pseudomonadati</taxon>
        <taxon>Pseudomonadota</taxon>
        <taxon>Alphaproteobacteria</taxon>
        <taxon>Hyphomicrobiales</taxon>
        <taxon>Nitrobacteraceae</taxon>
        <taxon>Rhodoplanes</taxon>
    </lineage>
</organism>
<gene>
    <name evidence="6" type="primary">ttrB_2</name>
    <name evidence="6" type="ORF">RHODGE_RHODGE_04203</name>
</gene>
<keyword evidence="3" id="KW-0408">Iron</keyword>
<keyword evidence="4" id="KW-0411">Iron-sulfur</keyword>
<feature type="domain" description="4Fe-4S ferredoxin-type" evidence="5">
    <location>
        <begin position="50"/>
        <end position="81"/>
    </location>
</feature>
<evidence type="ECO:0000256" key="3">
    <source>
        <dbReference type="ARBA" id="ARBA00023004"/>
    </source>
</evidence>
<reference evidence="7" key="1">
    <citation type="submission" date="2018-10" db="EMBL/GenBank/DDBJ databases">
        <authorList>
            <person name="Peiro R."/>
            <person name="Begona"/>
            <person name="Cbmso G."/>
            <person name="Lopez M."/>
            <person name="Gonzalez S."/>
            <person name="Sacristan E."/>
            <person name="Castillo E."/>
        </authorList>
    </citation>
    <scope>NUCLEOTIDE SEQUENCE [LARGE SCALE GENOMIC DNA]</scope>
</reference>
<dbReference type="Pfam" id="PF13247">
    <property type="entry name" value="Fer4_11"/>
    <property type="match status" value="1"/>
</dbReference>
<name>A0A3S4DI86_9BRAD</name>
<accession>A0A3S4DI86</accession>
<dbReference type="InterPro" id="IPR050954">
    <property type="entry name" value="ET_IronSulfur_Cluster-Binding"/>
</dbReference>